<dbReference type="Proteomes" id="UP000269154">
    <property type="component" value="Unassembled WGS sequence"/>
</dbReference>
<reference evidence="2 3" key="1">
    <citation type="journal article" date="2018" name="ACS Chem. Biol.">
        <title>Ketoreductase domain dysfunction expands chemodiversity: malyngamide biosynthesis in the cyanobacterium Okeania hirsuta.</title>
        <authorList>
            <person name="Moss N.A."/>
            <person name="Leao T."/>
            <person name="Rankin M."/>
            <person name="McCullough T.M."/>
            <person name="Qu P."/>
            <person name="Korobeynikov A."/>
            <person name="Smith J.L."/>
            <person name="Gerwick L."/>
            <person name="Gerwick W.H."/>
        </authorList>
    </citation>
    <scope>NUCLEOTIDE SEQUENCE [LARGE SCALE GENOMIC DNA]</scope>
    <source>
        <strain evidence="2 3">PAB10Feb10-1</strain>
    </source>
</reference>
<accession>A0A3N6MNL7</accession>
<dbReference type="NCBIfam" id="TIGR02595">
    <property type="entry name" value="PEP_CTERM"/>
    <property type="match status" value="1"/>
</dbReference>
<organism evidence="2 3">
    <name type="scientific">Okeania hirsuta</name>
    <dbReference type="NCBI Taxonomy" id="1458930"/>
    <lineage>
        <taxon>Bacteria</taxon>
        <taxon>Bacillati</taxon>
        <taxon>Cyanobacteriota</taxon>
        <taxon>Cyanophyceae</taxon>
        <taxon>Oscillatoriophycideae</taxon>
        <taxon>Oscillatoriales</taxon>
        <taxon>Microcoleaceae</taxon>
        <taxon>Okeania</taxon>
    </lineage>
</organism>
<dbReference type="RefSeq" id="WP_124147757.1">
    <property type="nucleotide sequence ID" value="NZ_CAWOKI010000309.1"/>
</dbReference>
<evidence type="ECO:0000313" key="2">
    <source>
        <dbReference type="EMBL" id="RQH35258.1"/>
    </source>
</evidence>
<evidence type="ECO:0000259" key="1">
    <source>
        <dbReference type="Pfam" id="PF07589"/>
    </source>
</evidence>
<dbReference type="InterPro" id="IPR013424">
    <property type="entry name" value="Ice-binding_C"/>
</dbReference>
<sequence length="55" mass="5899">MTITTPNLPFQKETRTLNFEIETTSLESTPEPGSILALLGLGLGGLVARKKGKVE</sequence>
<dbReference type="Pfam" id="PF07589">
    <property type="entry name" value="PEP-CTERM"/>
    <property type="match status" value="1"/>
</dbReference>
<dbReference type="EMBL" id="RCBY01000128">
    <property type="protein sequence ID" value="RQH35258.1"/>
    <property type="molecule type" value="Genomic_DNA"/>
</dbReference>
<evidence type="ECO:0000313" key="3">
    <source>
        <dbReference type="Proteomes" id="UP000269154"/>
    </source>
</evidence>
<feature type="domain" description="Ice-binding protein C-terminal" evidence="1">
    <location>
        <begin position="28"/>
        <end position="51"/>
    </location>
</feature>
<proteinExistence type="predicted"/>
<keyword evidence="3" id="KW-1185">Reference proteome</keyword>
<protein>
    <submittedName>
        <fullName evidence="2">PEP-CTERM sorting domain-containing protein</fullName>
    </submittedName>
</protein>
<name>A0A3N6MNL7_9CYAN</name>
<gene>
    <name evidence="2" type="ORF">D5R40_20275</name>
</gene>
<dbReference type="AlphaFoldDB" id="A0A3N6MNL7"/>
<comment type="caution">
    <text evidence="2">The sequence shown here is derived from an EMBL/GenBank/DDBJ whole genome shotgun (WGS) entry which is preliminary data.</text>
</comment>